<keyword evidence="3" id="KW-0472">Membrane</keyword>
<keyword evidence="4" id="KW-0808">Transferase</keyword>
<dbReference type="AlphaFoldDB" id="A0AAD9D7Z6"/>
<evidence type="ECO:0000313" key="5">
    <source>
        <dbReference type="Proteomes" id="UP001224775"/>
    </source>
</evidence>
<feature type="region of interest" description="Disordered" evidence="2">
    <location>
        <begin position="1"/>
        <end position="44"/>
    </location>
</feature>
<evidence type="ECO:0000256" key="1">
    <source>
        <dbReference type="SAM" id="Coils"/>
    </source>
</evidence>
<name>A0AAD9D7Z6_9STRA</name>
<dbReference type="EC" id="2.4.1.229" evidence="4"/>
<proteinExistence type="predicted"/>
<dbReference type="InterPro" id="IPR029044">
    <property type="entry name" value="Nucleotide-diphossugar_trans"/>
</dbReference>
<feature type="transmembrane region" description="Helical" evidence="3">
    <location>
        <begin position="52"/>
        <end position="72"/>
    </location>
</feature>
<dbReference type="GO" id="GO:0033830">
    <property type="term" value="F:Skp1-protein-hydroxyproline N-acetylglucosaminyltransferase activity"/>
    <property type="evidence" value="ECO:0007669"/>
    <property type="project" value="UniProtKB-EC"/>
</dbReference>
<comment type="caution">
    <text evidence="4">The sequence shown here is derived from an EMBL/GenBank/DDBJ whole genome shotgun (WGS) entry which is preliminary data.</text>
</comment>
<sequence>MSDVENGTKGNTGDFNFPKSSSSNSNTNTNTPRNKKKRVRPLNPSNDGGAKIIIALLAGAGAAFLLSLLLLMSRLESQEFENGLLNSNVGGAQGVDDTLYEEQQEMGGVLPLPNGAWRKQHDLMQQQQKGQQQIATERQSKLLEKIKGFKDSNMDKMNKFNKLFGANPLDPVMKDAHKELDRMQGVLEGKQKNDKPMKKLDLHEQLADAVHKKEEEKKKQKAARKKELGIVDHVALTQGDKVAAISDEDAPHLQPHFPPLPPHTMSVELFGEKIITDTLSHNKPTMAGIIAILQRFLQNLHQFLKDHRDSKAPTVINEYFALVTKYLVPLEEAYRDKPVFPIREDGSIFMSLGAYRDHLLGETLRQAFKNAASPDKLFVGAVVQNCFGIDVTCRTGVEVKGQDEHGRPITKISDREPDVNGIEQFCDDPEYTKYCDSGQIRALYVNETESNGPTTARYFASKLWGGETYFLQADAHLRFAPEWDRLYTEEAKAAKSYPKAVLSAYPPGFSEGDPPYKGGTVGTRLCTCAFSTSDVEHHIIRINTGGTCGENANAPTQIAYIAAGFFFARAEFLTDVPFDPFLPWCFMGEEIALSLRAWTNGWDIYAPRKNLIAHQYRPGRMGLPKFWENTGRVFGRPGPGFNTQLQSISLKRVKYMVGYKDTTKEALEDLGHSVVLTDFQHYGPGETRTMDEFLEHVNIDIEKEQCGNIKWCNKCLMD</sequence>
<dbReference type="Proteomes" id="UP001224775">
    <property type="component" value="Unassembled WGS sequence"/>
</dbReference>
<organism evidence="4 5">
    <name type="scientific">Skeletonema marinoi</name>
    <dbReference type="NCBI Taxonomy" id="267567"/>
    <lineage>
        <taxon>Eukaryota</taxon>
        <taxon>Sar</taxon>
        <taxon>Stramenopiles</taxon>
        <taxon>Ochrophyta</taxon>
        <taxon>Bacillariophyta</taxon>
        <taxon>Coscinodiscophyceae</taxon>
        <taxon>Thalassiosirophycidae</taxon>
        <taxon>Thalassiosirales</taxon>
        <taxon>Skeletonemataceae</taxon>
        <taxon>Skeletonema</taxon>
        <taxon>Skeletonema marinoi-dohrnii complex</taxon>
    </lineage>
</organism>
<reference evidence="4" key="1">
    <citation type="submission" date="2023-06" db="EMBL/GenBank/DDBJ databases">
        <title>Survivors Of The Sea: Transcriptome response of Skeletonema marinoi to long-term dormancy.</title>
        <authorList>
            <person name="Pinder M.I.M."/>
            <person name="Kourtchenko O."/>
            <person name="Robertson E.K."/>
            <person name="Larsson T."/>
            <person name="Maumus F."/>
            <person name="Osuna-Cruz C.M."/>
            <person name="Vancaester E."/>
            <person name="Stenow R."/>
            <person name="Vandepoele K."/>
            <person name="Ploug H."/>
            <person name="Bruchert V."/>
            <person name="Godhe A."/>
            <person name="Topel M."/>
        </authorList>
    </citation>
    <scope>NUCLEOTIDE SEQUENCE</scope>
    <source>
        <strain evidence="4">R05AC</strain>
    </source>
</reference>
<keyword evidence="3" id="KW-0812">Transmembrane</keyword>
<evidence type="ECO:0000256" key="3">
    <source>
        <dbReference type="SAM" id="Phobius"/>
    </source>
</evidence>
<accession>A0AAD9D7Z6</accession>
<dbReference type="Pfam" id="PF11397">
    <property type="entry name" value="GlcNAc"/>
    <property type="match status" value="1"/>
</dbReference>
<evidence type="ECO:0000256" key="2">
    <source>
        <dbReference type="SAM" id="MobiDB-lite"/>
    </source>
</evidence>
<gene>
    <name evidence="4" type="ORF">QTG54_011907</name>
</gene>
<keyword evidence="1" id="KW-0175">Coiled coil</keyword>
<dbReference type="PANTHER" id="PTHR34496:SF10">
    <property type="entry name" value="GLCNAC TRANSFERASE"/>
    <property type="match status" value="1"/>
</dbReference>
<feature type="coiled-coil region" evidence="1">
    <location>
        <begin position="173"/>
        <end position="226"/>
    </location>
</feature>
<dbReference type="PANTHER" id="PTHR34496">
    <property type="entry name" value="GLCNAC TRANSFERASE-RELATED"/>
    <property type="match status" value="1"/>
</dbReference>
<dbReference type="EMBL" id="JATAAI010000025">
    <property type="protein sequence ID" value="KAK1737621.1"/>
    <property type="molecule type" value="Genomic_DNA"/>
</dbReference>
<keyword evidence="4" id="KW-0328">Glycosyltransferase</keyword>
<feature type="compositionally biased region" description="Low complexity" evidence="2">
    <location>
        <begin position="18"/>
        <end position="32"/>
    </location>
</feature>
<dbReference type="SUPFAM" id="SSF53448">
    <property type="entry name" value="Nucleotide-diphospho-sugar transferases"/>
    <property type="match status" value="1"/>
</dbReference>
<protein>
    <submittedName>
        <fullName evidence="4">Glycosyltransferase (GlcNAc)</fullName>
        <ecNumber evidence="4">2.4.1.229</ecNumber>
    </submittedName>
</protein>
<keyword evidence="5" id="KW-1185">Reference proteome</keyword>
<evidence type="ECO:0000313" key="4">
    <source>
        <dbReference type="EMBL" id="KAK1737621.1"/>
    </source>
</evidence>
<dbReference type="InterPro" id="IPR021067">
    <property type="entry name" value="Glycosyltransferase"/>
</dbReference>
<keyword evidence="3" id="KW-1133">Transmembrane helix</keyword>